<gene>
    <name evidence="1" type="ORF">MINT15_07750</name>
</gene>
<protein>
    <submittedName>
        <fullName evidence="1">Uncharacterized protein</fullName>
    </submittedName>
</protein>
<dbReference type="Proteomes" id="UP000030848">
    <property type="component" value="Unassembled WGS sequence"/>
</dbReference>
<sequence length="45" mass="4907">MPRVPGLWSPEVPSCVVCVVRVEVIAGSCLPPTTLRWCTAARRRG</sequence>
<organism evidence="1 2">
    <name type="scientific">Saccharomonospora viridis</name>
    <dbReference type="NCBI Taxonomy" id="1852"/>
    <lineage>
        <taxon>Bacteria</taxon>
        <taxon>Bacillati</taxon>
        <taxon>Actinomycetota</taxon>
        <taxon>Actinomycetes</taxon>
        <taxon>Pseudonocardiales</taxon>
        <taxon>Pseudonocardiaceae</taxon>
        <taxon>Saccharomonospora</taxon>
    </lineage>
</organism>
<reference evidence="1 2" key="1">
    <citation type="submission" date="2014-10" db="EMBL/GenBank/DDBJ databases">
        <title>Genome sequence of Micropolyspora internatus JCM3315.</title>
        <authorList>
            <person name="Shin S.-K."/>
            <person name="Yi H."/>
        </authorList>
    </citation>
    <scope>NUCLEOTIDE SEQUENCE [LARGE SCALE GENOMIC DNA]</scope>
    <source>
        <strain evidence="1 2">JCM 3315</strain>
    </source>
</reference>
<name>A0A837DF19_9PSEU</name>
<evidence type="ECO:0000313" key="2">
    <source>
        <dbReference type="Proteomes" id="UP000030848"/>
    </source>
</evidence>
<evidence type="ECO:0000313" key="1">
    <source>
        <dbReference type="EMBL" id="KHF45558.1"/>
    </source>
</evidence>
<dbReference type="EMBL" id="JRZE01000002">
    <property type="protein sequence ID" value="KHF45558.1"/>
    <property type="molecule type" value="Genomic_DNA"/>
</dbReference>
<proteinExistence type="predicted"/>
<dbReference type="AlphaFoldDB" id="A0A837DF19"/>
<comment type="caution">
    <text evidence="1">The sequence shown here is derived from an EMBL/GenBank/DDBJ whole genome shotgun (WGS) entry which is preliminary data.</text>
</comment>
<accession>A0A837DF19</accession>